<sequence>MDINEYKSMTVALKKTFWKENPVQGTIPIELPHTPSFSMYCDNDDTVVKELYWTKFIGWEMTSLKIWCSLLESIPNGSSVYDIGTYTGIYSLIAGAKRPDTRIVAFDIQDICLDRVATNVEINDFSNIEWIKAACTNFDGEVEFHYYQEEGILSSVASTVQKAMNNLSAQSKAITLDSFTDEGTCVGLMKVDVEDAETSTMEGAKRLLATSQPDILMEVNNPDNIPALCSLFPNEYSFYIIDDANSRIAPISLTHDIYPGARNYLATARSKEDLLDRLEAVDVTIDHSQS</sequence>
<dbReference type="PANTHER" id="PTHR34203:SF15">
    <property type="entry name" value="SLL1173 PROTEIN"/>
    <property type="match status" value="1"/>
</dbReference>
<dbReference type="CDD" id="cd02440">
    <property type="entry name" value="AdoMet_MTases"/>
    <property type="match status" value="1"/>
</dbReference>
<evidence type="ECO:0000313" key="3">
    <source>
        <dbReference type="Proteomes" id="UP000219215"/>
    </source>
</evidence>
<evidence type="ECO:0000259" key="1">
    <source>
        <dbReference type="Pfam" id="PF05050"/>
    </source>
</evidence>
<organism evidence="2 3">
    <name type="scientific">Pseudodesulfovibrio profundus</name>
    <dbReference type="NCBI Taxonomy" id="57320"/>
    <lineage>
        <taxon>Bacteria</taxon>
        <taxon>Pseudomonadati</taxon>
        <taxon>Thermodesulfobacteriota</taxon>
        <taxon>Desulfovibrionia</taxon>
        <taxon>Desulfovibrionales</taxon>
        <taxon>Desulfovibrionaceae</taxon>
    </lineage>
</organism>
<dbReference type="EMBL" id="LT907975">
    <property type="protein sequence ID" value="SOB60081.1"/>
    <property type="molecule type" value="Genomic_DNA"/>
</dbReference>
<feature type="domain" description="Methyltransferase FkbM" evidence="1">
    <location>
        <begin position="103"/>
        <end position="221"/>
    </location>
</feature>
<accession>A0A2C8FCA3</accession>
<gene>
    <name evidence="2" type="ORF">DPRO_3169</name>
</gene>
<dbReference type="OrthoDB" id="3338469at2"/>
<dbReference type="SUPFAM" id="SSF53335">
    <property type="entry name" value="S-adenosyl-L-methionine-dependent methyltransferases"/>
    <property type="match status" value="1"/>
</dbReference>
<dbReference type="PANTHER" id="PTHR34203">
    <property type="entry name" value="METHYLTRANSFERASE, FKBM FAMILY PROTEIN"/>
    <property type="match status" value="1"/>
</dbReference>
<dbReference type="NCBIfam" id="TIGR01444">
    <property type="entry name" value="fkbM_fam"/>
    <property type="match status" value="1"/>
</dbReference>
<dbReference type="InterPro" id="IPR052514">
    <property type="entry name" value="SAM-dependent_MTase"/>
</dbReference>
<protein>
    <recommendedName>
        <fullName evidence="1">Methyltransferase FkbM domain-containing protein</fullName>
    </recommendedName>
</protein>
<dbReference type="AlphaFoldDB" id="A0A2C8FCA3"/>
<evidence type="ECO:0000313" key="2">
    <source>
        <dbReference type="EMBL" id="SOB60081.1"/>
    </source>
</evidence>
<dbReference type="Gene3D" id="3.40.50.150">
    <property type="entry name" value="Vaccinia Virus protein VP39"/>
    <property type="match status" value="1"/>
</dbReference>
<keyword evidence="3" id="KW-1185">Reference proteome</keyword>
<reference evidence="3" key="1">
    <citation type="submission" date="2017-09" db="EMBL/GenBank/DDBJ databases">
        <authorList>
            <person name="Regsiter A."/>
            <person name="William W."/>
        </authorList>
    </citation>
    <scope>NUCLEOTIDE SEQUENCE [LARGE SCALE GENOMIC DNA]</scope>
    <source>
        <strain evidence="3">500-1</strain>
    </source>
</reference>
<dbReference type="InterPro" id="IPR006342">
    <property type="entry name" value="FkbM_mtfrase"/>
</dbReference>
<dbReference type="Pfam" id="PF05050">
    <property type="entry name" value="Methyltransf_21"/>
    <property type="match status" value="1"/>
</dbReference>
<dbReference type="KEGG" id="pprf:DPRO_3169"/>
<name>A0A2C8FCA3_9BACT</name>
<proteinExistence type="predicted"/>
<dbReference type="Proteomes" id="UP000219215">
    <property type="component" value="Chromosome DPRO"/>
</dbReference>
<dbReference type="RefSeq" id="WP_097012856.1">
    <property type="nucleotide sequence ID" value="NZ_LT907975.1"/>
</dbReference>
<dbReference type="InterPro" id="IPR029063">
    <property type="entry name" value="SAM-dependent_MTases_sf"/>
</dbReference>